<dbReference type="Proteomes" id="UP000184497">
    <property type="component" value="Unassembled WGS sequence"/>
</dbReference>
<evidence type="ECO:0000256" key="1">
    <source>
        <dbReference type="ARBA" id="ARBA00022679"/>
    </source>
</evidence>
<sequence length="201" mass="22636">MSKDFFAHKAHTYEQNPDRVDNVSNIANTILDKVKLEPSMHLLDFGSGTGLLLERIAHHVGKITAVDISPSMNRQLEEKQDKLACELEVRELDLETQTMTDRFDGIISSMTMHHVRDIGAMFRRFHELVKPGGFIAISDLDKEDGSFHTEDTGVFHFGFDREEIASAASQAGFENVEVVPASVFERETGDYPVFLLIALRQ</sequence>
<dbReference type="STRING" id="564117.SAMN05216369_1418"/>
<protein>
    <submittedName>
        <fullName evidence="2">Methyltransferase domain-containing protein</fullName>
    </submittedName>
</protein>
<reference evidence="3" key="1">
    <citation type="submission" date="2016-11" db="EMBL/GenBank/DDBJ databases">
        <authorList>
            <person name="Varghese N."/>
            <person name="Submissions S."/>
        </authorList>
    </citation>
    <scope>NUCLEOTIDE SEQUENCE [LARGE SCALE GENOMIC DNA]</scope>
    <source>
        <strain evidence="3">CGMCC 1.10835</strain>
    </source>
</reference>
<dbReference type="EMBL" id="FRAQ01000001">
    <property type="protein sequence ID" value="SHK30074.1"/>
    <property type="molecule type" value="Genomic_DNA"/>
</dbReference>
<name>A0A1M6RC83_9GAMM</name>
<organism evidence="2 3">
    <name type="scientific">Marinobacter antarcticus</name>
    <dbReference type="NCBI Taxonomy" id="564117"/>
    <lineage>
        <taxon>Bacteria</taxon>
        <taxon>Pseudomonadati</taxon>
        <taxon>Pseudomonadota</taxon>
        <taxon>Gammaproteobacteria</taxon>
        <taxon>Pseudomonadales</taxon>
        <taxon>Marinobacteraceae</taxon>
        <taxon>Marinobacter</taxon>
    </lineage>
</organism>
<keyword evidence="2" id="KW-0489">Methyltransferase</keyword>
<dbReference type="InterPro" id="IPR029063">
    <property type="entry name" value="SAM-dependent_MTases_sf"/>
</dbReference>
<dbReference type="RefSeq" id="WP_072796459.1">
    <property type="nucleotide sequence ID" value="NZ_FRAQ01000001.1"/>
</dbReference>
<dbReference type="GO" id="GO:0032259">
    <property type="term" value="P:methylation"/>
    <property type="evidence" value="ECO:0007669"/>
    <property type="project" value="UniProtKB-KW"/>
</dbReference>
<dbReference type="SUPFAM" id="SSF53335">
    <property type="entry name" value="S-adenosyl-L-methionine-dependent methyltransferases"/>
    <property type="match status" value="1"/>
</dbReference>
<dbReference type="OrthoDB" id="9791837at2"/>
<keyword evidence="1 2" id="KW-0808">Transferase</keyword>
<evidence type="ECO:0000313" key="2">
    <source>
        <dbReference type="EMBL" id="SHK30074.1"/>
    </source>
</evidence>
<keyword evidence="3" id="KW-1185">Reference proteome</keyword>
<dbReference type="CDD" id="cd02440">
    <property type="entry name" value="AdoMet_MTases"/>
    <property type="match status" value="1"/>
</dbReference>
<gene>
    <name evidence="2" type="ORF">SAMN05216369_1418</name>
</gene>
<dbReference type="AlphaFoldDB" id="A0A1M6RC83"/>
<dbReference type="PANTHER" id="PTHR43861:SF3">
    <property type="entry name" value="PUTATIVE (AFU_ORTHOLOGUE AFUA_2G14390)-RELATED"/>
    <property type="match status" value="1"/>
</dbReference>
<evidence type="ECO:0000313" key="3">
    <source>
        <dbReference type="Proteomes" id="UP000184497"/>
    </source>
</evidence>
<dbReference type="Gene3D" id="3.40.50.150">
    <property type="entry name" value="Vaccinia Virus protein VP39"/>
    <property type="match status" value="1"/>
</dbReference>
<dbReference type="Pfam" id="PF13489">
    <property type="entry name" value="Methyltransf_23"/>
    <property type="match status" value="1"/>
</dbReference>
<accession>A0A1M6RC83</accession>
<proteinExistence type="predicted"/>
<dbReference type="PANTHER" id="PTHR43861">
    <property type="entry name" value="TRANS-ACONITATE 2-METHYLTRANSFERASE-RELATED"/>
    <property type="match status" value="1"/>
</dbReference>
<dbReference type="GO" id="GO:0008168">
    <property type="term" value="F:methyltransferase activity"/>
    <property type="evidence" value="ECO:0007669"/>
    <property type="project" value="UniProtKB-KW"/>
</dbReference>